<evidence type="ECO:0000313" key="2">
    <source>
        <dbReference type="Proteomes" id="UP000499080"/>
    </source>
</evidence>
<reference evidence="1 2" key="1">
    <citation type="journal article" date="2019" name="Sci. Rep.">
        <title>Orb-weaving spider Araneus ventricosus genome elucidates the spidroin gene catalogue.</title>
        <authorList>
            <person name="Kono N."/>
            <person name="Nakamura H."/>
            <person name="Ohtoshi R."/>
            <person name="Moran D.A.P."/>
            <person name="Shinohara A."/>
            <person name="Yoshida Y."/>
            <person name="Fujiwara M."/>
            <person name="Mori M."/>
            <person name="Tomita M."/>
            <person name="Arakawa K."/>
        </authorList>
    </citation>
    <scope>NUCLEOTIDE SEQUENCE [LARGE SCALE GENOMIC DNA]</scope>
</reference>
<evidence type="ECO:0000313" key="1">
    <source>
        <dbReference type="EMBL" id="GBM13569.1"/>
    </source>
</evidence>
<protein>
    <submittedName>
        <fullName evidence="1">Uncharacterized protein</fullName>
    </submittedName>
</protein>
<proteinExistence type="predicted"/>
<organism evidence="1 2">
    <name type="scientific">Araneus ventricosus</name>
    <name type="common">Orbweaver spider</name>
    <name type="synonym">Epeira ventricosa</name>
    <dbReference type="NCBI Taxonomy" id="182803"/>
    <lineage>
        <taxon>Eukaryota</taxon>
        <taxon>Metazoa</taxon>
        <taxon>Ecdysozoa</taxon>
        <taxon>Arthropoda</taxon>
        <taxon>Chelicerata</taxon>
        <taxon>Arachnida</taxon>
        <taxon>Araneae</taxon>
        <taxon>Araneomorphae</taxon>
        <taxon>Entelegynae</taxon>
        <taxon>Araneoidea</taxon>
        <taxon>Araneidae</taxon>
        <taxon>Araneus</taxon>
    </lineage>
</organism>
<sequence>MARTAPELALPSPSSRNTPTRWRLTTMCDLERNKIHTVESGFQPGILQPRNQDLVTAAALAAASFMASTDHCPRPSPSGVFLNLGVFCKFKKYVLFTWPILPDRP</sequence>
<dbReference type="EMBL" id="BGPR01089004">
    <property type="protein sequence ID" value="GBM13569.1"/>
    <property type="molecule type" value="Genomic_DNA"/>
</dbReference>
<accession>A0A4Y2DBF6</accession>
<dbReference type="AlphaFoldDB" id="A0A4Y2DBF6"/>
<comment type="caution">
    <text evidence="1">The sequence shown here is derived from an EMBL/GenBank/DDBJ whole genome shotgun (WGS) entry which is preliminary data.</text>
</comment>
<keyword evidence="2" id="KW-1185">Reference proteome</keyword>
<gene>
    <name evidence="1" type="ORF">AVEN_235154_1</name>
</gene>
<dbReference type="Proteomes" id="UP000499080">
    <property type="component" value="Unassembled WGS sequence"/>
</dbReference>
<name>A0A4Y2DBF6_ARAVE</name>